<accession>A0A918NYU3</accession>
<protein>
    <submittedName>
        <fullName evidence="3">6-aminohexanoate-cyclic-dimer hydrolase</fullName>
    </submittedName>
</protein>
<dbReference type="Proteomes" id="UP000645257">
    <property type="component" value="Unassembled WGS sequence"/>
</dbReference>
<reference evidence="3" key="1">
    <citation type="journal article" date="2014" name="Int. J. Syst. Evol. Microbiol.">
        <title>Complete genome sequence of Corynebacterium casei LMG S-19264T (=DSM 44701T), isolated from a smear-ripened cheese.</title>
        <authorList>
            <consortium name="US DOE Joint Genome Institute (JGI-PGF)"/>
            <person name="Walter F."/>
            <person name="Albersmeier A."/>
            <person name="Kalinowski J."/>
            <person name="Ruckert C."/>
        </authorList>
    </citation>
    <scope>NUCLEOTIDE SEQUENCE</scope>
    <source>
        <strain evidence="3">KCTC 32182</strain>
    </source>
</reference>
<dbReference type="AlphaFoldDB" id="A0A918NYU3"/>
<dbReference type="GO" id="GO:0016787">
    <property type="term" value="F:hydrolase activity"/>
    <property type="evidence" value="ECO:0007669"/>
    <property type="project" value="UniProtKB-KW"/>
</dbReference>
<name>A0A918NYU3_9NEIS</name>
<sequence length="498" mass="52623">MFADYAQYDALGLAELVRSRALSPAELLETALAGIDRLNPAVNAVNRRMDASARAQVAAGLPEGPLHGVPYLVKDLVASCAGEPLGAGTALLQTVKAERDSELVCRLRRAGMVIAGRTATPEFGLTPYTEPVVGGPVRNPWRRDLTSGGSSGGAAAAVACGMVPAASGGDGGGSIRIPASFCGLFGMKPSRGRTPAGPDAGVPWHGLAQEHALTRSVRDSAVLLDITQGMDAGAPYTAPDPGEGFLAAVGQPPGRLRIAYTSRPLLGGGQPHPDCLRALEDAVALLESLGHHLEEAAPDIDPVATLLAYFIVVAGETRADIEWAARMAGVRPAMRDFEPSTWVLGLIGKSYSALDFVNACRQFDKATRQSGEFFRNYDVLLTPTMAIPPHAIGALQPSRLEGHLMKVFGALGSGKVLRWVNIVEQMLPKVFDGMPYTPLFNITGQPAMSVPLYWNDGGLPIGVQCAGRFGEEALLFKLAAQLEEARPWAGRRPPSWLN</sequence>
<dbReference type="PANTHER" id="PTHR11895:SF7">
    <property type="entry name" value="GLUTAMYL-TRNA(GLN) AMIDOTRANSFERASE SUBUNIT A, MITOCHONDRIAL"/>
    <property type="match status" value="1"/>
</dbReference>
<dbReference type="EMBL" id="BMYX01000002">
    <property type="protein sequence ID" value="GGY07177.1"/>
    <property type="molecule type" value="Genomic_DNA"/>
</dbReference>
<dbReference type="PROSITE" id="PS00571">
    <property type="entry name" value="AMIDASES"/>
    <property type="match status" value="1"/>
</dbReference>
<evidence type="ECO:0000259" key="2">
    <source>
        <dbReference type="Pfam" id="PF01425"/>
    </source>
</evidence>
<proteinExistence type="inferred from homology"/>
<dbReference type="InterPro" id="IPR020556">
    <property type="entry name" value="Amidase_CS"/>
</dbReference>
<dbReference type="Gene3D" id="3.90.1300.10">
    <property type="entry name" value="Amidase signature (AS) domain"/>
    <property type="match status" value="1"/>
</dbReference>
<gene>
    <name evidence="3" type="ORF">GCM10011289_07230</name>
</gene>
<dbReference type="InterPro" id="IPR023631">
    <property type="entry name" value="Amidase_dom"/>
</dbReference>
<dbReference type="RefSeq" id="WP_215796508.1">
    <property type="nucleotide sequence ID" value="NZ_BMYX01000002.1"/>
</dbReference>
<feature type="domain" description="Amidase" evidence="2">
    <location>
        <begin position="26"/>
        <end position="475"/>
    </location>
</feature>
<organism evidence="3 4">
    <name type="scientific">Paludibacterium paludis</name>
    <dbReference type="NCBI Taxonomy" id="1225769"/>
    <lineage>
        <taxon>Bacteria</taxon>
        <taxon>Pseudomonadati</taxon>
        <taxon>Pseudomonadota</taxon>
        <taxon>Betaproteobacteria</taxon>
        <taxon>Neisseriales</taxon>
        <taxon>Chromobacteriaceae</taxon>
        <taxon>Paludibacterium</taxon>
    </lineage>
</organism>
<evidence type="ECO:0000313" key="4">
    <source>
        <dbReference type="Proteomes" id="UP000645257"/>
    </source>
</evidence>
<keyword evidence="4" id="KW-1185">Reference proteome</keyword>
<dbReference type="PANTHER" id="PTHR11895">
    <property type="entry name" value="TRANSAMIDASE"/>
    <property type="match status" value="1"/>
</dbReference>
<dbReference type="InterPro" id="IPR000120">
    <property type="entry name" value="Amidase"/>
</dbReference>
<dbReference type="SUPFAM" id="SSF75304">
    <property type="entry name" value="Amidase signature (AS) enzymes"/>
    <property type="match status" value="1"/>
</dbReference>
<evidence type="ECO:0000313" key="3">
    <source>
        <dbReference type="EMBL" id="GGY07177.1"/>
    </source>
</evidence>
<comment type="caution">
    <text evidence="3">The sequence shown here is derived from an EMBL/GenBank/DDBJ whole genome shotgun (WGS) entry which is preliminary data.</text>
</comment>
<keyword evidence="3" id="KW-0378">Hydrolase</keyword>
<reference evidence="3" key="2">
    <citation type="submission" date="2020-09" db="EMBL/GenBank/DDBJ databases">
        <authorList>
            <person name="Sun Q."/>
            <person name="Kim S."/>
        </authorList>
    </citation>
    <scope>NUCLEOTIDE SEQUENCE</scope>
    <source>
        <strain evidence="3">KCTC 32182</strain>
    </source>
</reference>
<dbReference type="InterPro" id="IPR036928">
    <property type="entry name" value="AS_sf"/>
</dbReference>
<evidence type="ECO:0000256" key="1">
    <source>
        <dbReference type="ARBA" id="ARBA00009199"/>
    </source>
</evidence>
<dbReference type="Pfam" id="PF01425">
    <property type="entry name" value="Amidase"/>
    <property type="match status" value="1"/>
</dbReference>
<comment type="similarity">
    <text evidence="1">Belongs to the amidase family.</text>
</comment>